<gene>
    <name evidence="1" type="ORF">FK531_05595</name>
</gene>
<comment type="caution">
    <text evidence="1">The sequence shown here is derived from an EMBL/GenBank/DDBJ whole genome shotgun (WGS) entry which is preliminary data.</text>
</comment>
<keyword evidence="2" id="KW-1185">Reference proteome</keyword>
<dbReference type="AlphaFoldDB" id="A0A541BP65"/>
<dbReference type="Proteomes" id="UP000316256">
    <property type="component" value="Unassembled WGS sequence"/>
</dbReference>
<dbReference type="EMBL" id="VIGH01000002">
    <property type="protein sequence ID" value="TQF74124.1"/>
    <property type="molecule type" value="Genomic_DNA"/>
</dbReference>
<name>A0A541BP65_9NOCA</name>
<accession>A0A541BP65</accession>
<proteinExistence type="predicted"/>
<evidence type="ECO:0000313" key="2">
    <source>
        <dbReference type="Proteomes" id="UP000316256"/>
    </source>
</evidence>
<organism evidence="1 2">
    <name type="scientific">Rhodococcus spelaei</name>
    <dbReference type="NCBI Taxonomy" id="2546320"/>
    <lineage>
        <taxon>Bacteria</taxon>
        <taxon>Bacillati</taxon>
        <taxon>Actinomycetota</taxon>
        <taxon>Actinomycetes</taxon>
        <taxon>Mycobacteriales</taxon>
        <taxon>Nocardiaceae</taxon>
        <taxon>Rhodococcus</taxon>
    </lineage>
</organism>
<evidence type="ECO:0000313" key="1">
    <source>
        <dbReference type="EMBL" id="TQF74124.1"/>
    </source>
</evidence>
<protein>
    <submittedName>
        <fullName evidence="1">Uncharacterized protein</fullName>
    </submittedName>
</protein>
<dbReference type="RefSeq" id="WP_142096024.1">
    <property type="nucleotide sequence ID" value="NZ_VIGH01000002.1"/>
</dbReference>
<reference evidence="1 2" key="1">
    <citation type="submission" date="2019-06" db="EMBL/GenBank/DDBJ databases">
        <title>Rhodococcus spaelei sp. nov., isolated from a cave.</title>
        <authorList>
            <person name="Lee S.D."/>
        </authorList>
    </citation>
    <scope>NUCLEOTIDE SEQUENCE [LARGE SCALE GENOMIC DNA]</scope>
    <source>
        <strain evidence="1 2">C9-5</strain>
    </source>
</reference>
<sequence length="159" mass="17285">MRIYTGTVWAEEQVFICDSGDPFSRSESIDFNNSGVGPFSGQGIILFAIPEYYGSIQVTVQVHDSDPGLDAETWSRVAEGNFATDLGELRVLGAEMNEATGELDQPLTSAGAYVAHLRLHVRPLPVPEQHTWEDIGAVCLVQLWITGGAAQTSVDPSYR</sequence>